<evidence type="ECO:0000313" key="2">
    <source>
        <dbReference type="Proteomes" id="UP001233999"/>
    </source>
</evidence>
<reference evidence="1" key="1">
    <citation type="journal article" date="2023" name="IScience">
        <title>Live-bearing cockroach genome reveals convergent evolutionary mechanisms linked to viviparity in insects and beyond.</title>
        <authorList>
            <person name="Fouks B."/>
            <person name="Harrison M.C."/>
            <person name="Mikhailova A.A."/>
            <person name="Marchal E."/>
            <person name="English S."/>
            <person name="Carruthers M."/>
            <person name="Jennings E.C."/>
            <person name="Chiamaka E.L."/>
            <person name="Frigard R.A."/>
            <person name="Pippel M."/>
            <person name="Attardo G.M."/>
            <person name="Benoit J.B."/>
            <person name="Bornberg-Bauer E."/>
            <person name="Tobe S.S."/>
        </authorList>
    </citation>
    <scope>NUCLEOTIDE SEQUENCE</scope>
    <source>
        <strain evidence="1">Stay&amp;Tobe</strain>
    </source>
</reference>
<keyword evidence="2" id="KW-1185">Reference proteome</keyword>
<dbReference type="AlphaFoldDB" id="A0AAD8A7T6"/>
<dbReference type="Proteomes" id="UP001233999">
    <property type="component" value="Unassembled WGS sequence"/>
</dbReference>
<organism evidence="1 2">
    <name type="scientific">Diploptera punctata</name>
    <name type="common">Pacific beetle cockroach</name>
    <dbReference type="NCBI Taxonomy" id="6984"/>
    <lineage>
        <taxon>Eukaryota</taxon>
        <taxon>Metazoa</taxon>
        <taxon>Ecdysozoa</taxon>
        <taxon>Arthropoda</taxon>
        <taxon>Hexapoda</taxon>
        <taxon>Insecta</taxon>
        <taxon>Pterygota</taxon>
        <taxon>Neoptera</taxon>
        <taxon>Polyneoptera</taxon>
        <taxon>Dictyoptera</taxon>
        <taxon>Blattodea</taxon>
        <taxon>Blaberoidea</taxon>
        <taxon>Blaberidae</taxon>
        <taxon>Diplopterinae</taxon>
        <taxon>Diploptera</taxon>
    </lineage>
</organism>
<reference evidence="1" key="2">
    <citation type="submission" date="2023-05" db="EMBL/GenBank/DDBJ databases">
        <authorList>
            <person name="Fouks B."/>
        </authorList>
    </citation>
    <scope>NUCLEOTIDE SEQUENCE</scope>
    <source>
        <strain evidence="1">Stay&amp;Tobe</strain>
        <tissue evidence="1">Testes</tissue>
    </source>
</reference>
<protein>
    <submittedName>
        <fullName evidence="1">Uncharacterized protein</fullName>
    </submittedName>
</protein>
<proteinExistence type="predicted"/>
<dbReference type="PANTHER" id="PTHR46114">
    <property type="entry name" value="APPLE DOMAIN-CONTAINING PROTEIN"/>
    <property type="match status" value="1"/>
</dbReference>
<feature type="non-terminal residue" evidence="1">
    <location>
        <position position="1"/>
    </location>
</feature>
<gene>
    <name evidence="1" type="ORF">L9F63_014477</name>
</gene>
<comment type="caution">
    <text evidence="1">The sequence shown here is derived from an EMBL/GenBank/DDBJ whole genome shotgun (WGS) entry which is preliminary data.</text>
</comment>
<feature type="non-terminal residue" evidence="1">
    <location>
        <position position="162"/>
    </location>
</feature>
<dbReference type="PANTHER" id="PTHR46114:SF1">
    <property type="entry name" value="ZAD DOMAIN-CONTAINING PROTEIN"/>
    <property type="match status" value="1"/>
</dbReference>
<evidence type="ECO:0000313" key="1">
    <source>
        <dbReference type="EMBL" id="KAJ9594111.1"/>
    </source>
</evidence>
<name>A0AAD8A7T6_DIPPU</name>
<accession>A0AAD8A7T6</accession>
<sequence>GFNDLVRDLGLSKSKAELLAWKLLQDDTKQTFFRNRQEEFEDFFSKEKDIVFCNDVENLYQSLGVEHKSEDWRLFIDSSKTSLKGVLLHNGNIYPSIPLAHEVGMKENYKNMKLLLSAIKSDNYRELVNEVIENYKIMGWARSTAENPIHIHFGRFEISTNK</sequence>
<dbReference type="EMBL" id="JASPKZ010003068">
    <property type="protein sequence ID" value="KAJ9594111.1"/>
    <property type="molecule type" value="Genomic_DNA"/>
</dbReference>